<dbReference type="AlphaFoldDB" id="A0A7Y8Y0V3"/>
<evidence type="ECO:0000256" key="4">
    <source>
        <dbReference type="ARBA" id="ARBA00022813"/>
    </source>
</evidence>
<dbReference type="InterPro" id="IPR039418">
    <property type="entry name" value="LexA-like"/>
</dbReference>
<dbReference type="InterPro" id="IPR036286">
    <property type="entry name" value="LexA/Signal_pep-like_sf"/>
</dbReference>
<feature type="domain" description="Peptidase S24/S26A/S26B/S26C" evidence="8">
    <location>
        <begin position="27"/>
        <end position="137"/>
    </location>
</feature>
<organism evidence="9 10">
    <name type="scientific">Flavobacterium agri</name>
    <dbReference type="NCBI Taxonomy" id="2743471"/>
    <lineage>
        <taxon>Bacteria</taxon>
        <taxon>Pseudomonadati</taxon>
        <taxon>Bacteroidota</taxon>
        <taxon>Flavobacteriia</taxon>
        <taxon>Flavobacteriales</taxon>
        <taxon>Flavobacteriaceae</taxon>
        <taxon>Flavobacterium</taxon>
    </lineage>
</organism>
<comment type="caution">
    <text evidence="9">The sequence shown here is derived from an EMBL/GenBank/DDBJ whole genome shotgun (WGS) entry which is preliminary data.</text>
</comment>
<evidence type="ECO:0000259" key="8">
    <source>
        <dbReference type="Pfam" id="PF00717"/>
    </source>
</evidence>
<dbReference type="EMBL" id="JACBJI010000002">
    <property type="protein sequence ID" value="NYA70407.1"/>
    <property type="molecule type" value="Genomic_DNA"/>
</dbReference>
<evidence type="ECO:0000256" key="1">
    <source>
        <dbReference type="ARBA" id="ARBA00007484"/>
    </source>
</evidence>
<dbReference type="GO" id="GO:0003677">
    <property type="term" value="F:DNA binding"/>
    <property type="evidence" value="ECO:0007669"/>
    <property type="project" value="InterPro"/>
</dbReference>
<evidence type="ECO:0000256" key="7">
    <source>
        <dbReference type="RuleBase" id="RU003991"/>
    </source>
</evidence>
<dbReference type="PANTHER" id="PTHR33516">
    <property type="entry name" value="LEXA REPRESSOR"/>
    <property type="match status" value="1"/>
</dbReference>
<dbReference type="CDD" id="cd06529">
    <property type="entry name" value="S24_LexA-like"/>
    <property type="match status" value="1"/>
</dbReference>
<keyword evidence="4 7" id="KW-0068">Autocatalytic cleavage</keyword>
<dbReference type="PANTHER" id="PTHR33516:SF2">
    <property type="entry name" value="LEXA REPRESSOR-RELATED"/>
    <property type="match status" value="1"/>
</dbReference>
<keyword evidence="9" id="KW-0808">Transferase</keyword>
<evidence type="ECO:0000256" key="3">
    <source>
        <dbReference type="ARBA" id="ARBA00022801"/>
    </source>
</evidence>
<dbReference type="RefSeq" id="WP_176005219.1">
    <property type="nucleotide sequence ID" value="NZ_JABWMI010000006.1"/>
</dbReference>
<keyword evidence="6" id="KW-0742">SOS response</keyword>
<dbReference type="SUPFAM" id="SSF51306">
    <property type="entry name" value="LexA/Signal peptidase"/>
    <property type="match status" value="1"/>
</dbReference>
<evidence type="ECO:0000313" key="10">
    <source>
        <dbReference type="Proteomes" id="UP000535020"/>
    </source>
</evidence>
<dbReference type="Pfam" id="PF00717">
    <property type="entry name" value="Peptidase_S24"/>
    <property type="match status" value="1"/>
</dbReference>
<comment type="similarity">
    <text evidence="1 7">Belongs to the peptidase S24 family.</text>
</comment>
<dbReference type="EC" id="2.7.7.7" evidence="9"/>
<keyword evidence="2" id="KW-0227">DNA damage</keyword>
<dbReference type="InterPro" id="IPR015927">
    <property type="entry name" value="Peptidase_S24_S26A/B/C"/>
</dbReference>
<dbReference type="GO" id="GO:0009432">
    <property type="term" value="P:SOS response"/>
    <property type="evidence" value="ECO:0007669"/>
    <property type="project" value="UniProtKB-KW"/>
</dbReference>
<dbReference type="NCBIfam" id="NF007621">
    <property type="entry name" value="PRK10276.1"/>
    <property type="match status" value="1"/>
</dbReference>
<sequence length="144" mass="16089">MKKKNELEFFAPDTNFPLEIPHADTGVSAGFPSPAMDFMETRLDINKLLIKNPLSTFYVKVNGNSMVNAGIKNGDLLIVDRSLSPENSSIAVCFIDGEFTVKRLLVEKDGLMLMPENEHYLPIKITEGNTFFVWGIVTHVISKL</sequence>
<keyword evidence="3 7" id="KW-0378">Hydrolase</keyword>
<dbReference type="PRINTS" id="PR00726">
    <property type="entry name" value="LEXASERPTASE"/>
</dbReference>
<evidence type="ECO:0000256" key="5">
    <source>
        <dbReference type="ARBA" id="ARBA00023204"/>
    </source>
</evidence>
<dbReference type="GO" id="GO:0016787">
    <property type="term" value="F:hydrolase activity"/>
    <property type="evidence" value="ECO:0007669"/>
    <property type="project" value="UniProtKB-KW"/>
</dbReference>
<name>A0A7Y8Y0V3_9FLAO</name>
<dbReference type="GO" id="GO:0003887">
    <property type="term" value="F:DNA-directed DNA polymerase activity"/>
    <property type="evidence" value="ECO:0007669"/>
    <property type="project" value="UniProtKB-EC"/>
</dbReference>
<accession>A0A7Y8Y0V3</accession>
<dbReference type="GO" id="GO:0006355">
    <property type="term" value="P:regulation of DNA-templated transcription"/>
    <property type="evidence" value="ECO:0007669"/>
    <property type="project" value="InterPro"/>
</dbReference>
<dbReference type="Gene3D" id="2.10.109.10">
    <property type="entry name" value="Umud Fragment, subunit A"/>
    <property type="match status" value="1"/>
</dbReference>
<gene>
    <name evidence="9" type="primary">umuD</name>
    <name evidence="9" type="ORF">HZF10_05705</name>
</gene>
<protein>
    <submittedName>
        <fullName evidence="9">Translesion error-prone DNA polymerase V autoproteolytic subunit</fullName>
        <ecNumber evidence="9">2.7.7.7</ecNumber>
    </submittedName>
</protein>
<evidence type="ECO:0000256" key="2">
    <source>
        <dbReference type="ARBA" id="ARBA00022763"/>
    </source>
</evidence>
<keyword evidence="5" id="KW-0234">DNA repair</keyword>
<keyword evidence="10" id="KW-1185">Reference proteome</keyword>
<dbReference type="GO" id="GO:0006281">
    <property type="term" value="P:DNA repair"/>
    <property type="evidence" value="ECO:0007669"/>
    <property type="project" value="UniProtKB-KW"/>
</dbReference>
<evidence type="ECO:0000313" key="9">
    <source>
        <dbReference type="EMBL" id="NYA70407.1"/>
    </source>
</evidence>
<proteinExistence type="inferred from homology"/>
<keyword evidence="9" id="KW-0548">Nucleotidyltransferase</keyword>
<dbReference type="InterPro" id="IPR006197">
    <property type="entry name" value="Peptidase_S24_LexA"/>
</dbReference>
<dbReference type="InterPro" id="IPR050077">
    <property type="entry name" value="LexA_repressor"/>
</dbReference>
<evidence type="ECO:0000256" key="6">
    <source>
        <dbReference type="ARBA" id="ARBA00023236"/>
    </source>
</evidence>
<reference evidence="9 10" key="1">
    <citation type="submission" date="2020-07" db="EMBL/GenBank/DDBJ databases">
        <authorList>
            <person name="Sun Q."/>
        </authorList>
    </citation>
    <scope>NUCLEOTIDE SEQUENCE [LARGE SCALE GENOMIC DNA]</scope>
    <source>
        <strain evidence="9 10">MAH-1</strain>
    </source>
</reference>
<dbReference type="Proteomes" id="UP000535020">
    <property type="component" value="Unassembled WGS sequence"/>
</dbReference>